<feature type="compositionally biased region" description="Polar residues" evidence="8">
    <location>
        <begin position="327"/>
        <end position="341"/>
    </location>
</feature>
<feature type="domain" description="C2H2-type" evidence="9">
    <location>
        <begin position="951"/>
        <end position="978"/>
    </location>
</feature>
<feature type="compositionally biased region" description="Polar residues" evidence="8">
    <location>
        <begin position="1030"/>
        <end position="1045"/>
    </location>
</feature>
<accession>A0AAD9D110</accession>
<dbReference type="FunFam" id="3.30.160.60:FF:000032">
    <property type="entry name" value="Krueppel-like factor 4"/>
    <property type="match status" value="1"/>
</dbReference>
<keyword evidence="5" id="KW-0805">Transcription regulation</keyword>
<feature type="region of interest" description="Disordered" evidence="8">
    <location>
        <begin position="1"/>
        <end position="204"/>
    </location>
</feature>
<dbReference type="PROSITE" id="PS00028">
    <property type="entry name" value="ZINC_FINGER_C2H2_1"/>
    <property type="match status" value="1"/>
</dbReference>
<dbReference type="Pfam" id="PF00096">
    <property type="entry name" value="zf-C2H2"/>
    <property type="match status" value="2"/>
</dbReference>
<dbReference type="GO" id="GO:0008270">
    <property type="term" value="F:zinc ion binding"/>
    <property type="evidence" value="ECO:0007669"/>
    <property type="project" value="UniProtKB-KW"/>
</dbReference>
<evidence type="ECO:0000256" key="4">
    <source>
        <dbReference type="ARBA" id="ARBA00022833"/>
    </source>
</evidence>
<evidence type="ECO:0000313" key="11">
    <source>
        <dbReference type="Proteomes" id="UP001182556"/>
    </source>
</evidence>
<dbReference type="EMBL" id="JAODAN010000005">
    <property type="protein sequence ID" value="KAK1924218.1"/>
    <property type="molecule type" value="Genomic_DNA"/>
</dbReference>
<feature type="compositionally biased region" description="Polar residues" evidence="8">
    <location>
        <begin position="790"/>
        <end position="799"/>
    </location>
</feature>
<dbReference type="PANTHER" id="PTHR19818">
    <property type="entry name" value="ZINC FINGER PROTEIN ZIC AND GLI"/>
    <property type="match status" value="1"/>
</dbReference>
<dbReference type="SMART" id="SM00355">
    <property type="entry name" value="ZnF_C2H2"/>
    <property type="match status" value="3"/>
</dbReference>
<dbReference type="GO" id="GO:0000978">
    <property type="term" value="F:RNA polymerase II cis-regulatory region sequence-specific DNA binding"/>
    <property type="evidence" value="ECO:0007669"/>
    <property type="project" value="TreeGrafter"/>
</dbReference>
<evidence type="ECO:0000256" key="7">
    <source>
        <dbReference type="PROSITE-ProRule" id="PRU00042"/>
    </source>
</evidence>
<proteinExistence type="predicted"/>
<evidence type="ECO:0000256" key="8">
    <source>
        <dbReference type="SAM" id="MobiDB-lite"/>
    </source>
</evidence>
<dbReference type="PROSITE" id="PS50157">
    <property type="entry name" value="ZINC_FINGER_C2H2_2"/>
    <property type="match status" value="2"/>
</dbReference>
<name>A0AAD9D110_PAPLA</name>
<dbReference type="Proteomes" id="UP001182556">
    <property type="component" value="Unassembled WGS sequence"/>
</dbReference>
<dbReference type="InterPro" id="IPR036236">
    <property type="entry name" value="Znf_C2H2_sf"/>
</dbReference>
<sequence>MSIPAPPSFESFFNNQQPPRQSSSDSTYDPNPKGGYGYPHQLGPDQPMNDEPGHMSRRGSTSSMASFQQHQDGSASNIPDRLRAVKGRPGTELRQDSIPFDPVSSSTLISTAAESRRNIGDIMFGGHARDQQQQQQQHQQQRLQQQHQPHQTQQQQQSQLFDQQVSSQYTPYTNPPNQQQLATNQWAGPADYGPSNSTDAYLVDQPSPFPSATFNASQQNNNWGHEFIGQDDGTNNDTYGWTAEGTSNGMEGILGTDDPLAELERIISNSQAESLNPSREGTPFPDSTISNAISGTVPEPSFVQTFESAVSSRSASPYPPGTGMSHGISSTAAGSFSRNTPSPHPPSPFFNKPQSPPALIIPIQQHSPSPVLPPIVTSTEVTAPSQNQQQQAGVGLGRGSGGLFPPANPALEGLTGMAGISPIAPSADGPMIYIQPSTPISGLKDGRGVFDFKRFTQGQGQQGAQQSHEGFAVPQPASHTISRHSSVEALDQLAHAQSSGNTGQPFPSFAGQQWATQDWSALRPALGSRPRAKSDSQMGVSGVEMYNRQVMADLGVNAAGGGQFSIPQGLSEEDLRAAIDHWRTTSSFPTADQDPTAPTMDPRTLPGQEGQDLLNEFKLSQQFAQLQAQRNRLPTLNTGASGNDGGMKLEPGQFSPTSLAFYSSMGLNPQSHGQLATSSAPYFQTTFQEVPNINWPQTAGPGQSFLMPDQGGLGPRRRSFAEGMNHPAAGAGTPGYGVEFVRSSPFGTLDPGRIRGNSPMGHRRAAKSEDLGRPGAGSGWGVGQGGSTADFLNSITANDGTLLPPSRGRSHSRQSSASSVRSASPALSVSSQGSSYSHASPRMSMPDGAQVPQPASQAAPKKRVAKLKVTSVATEVASASRRTNDGVFRCPIPGCGSTFTRHFNLKGHLRSHNDERPYKCLYDGCPKATVGFARQHDCKRHMLLHEGLRPFECEGCGKKFARLDALTRHHKSEQGQECAISHPLPTNPDGSAMSESQYKAYRAAQHNLQQAQAQAHGGQGMPFSVQPQQPMVGSSGLRRNSSYHSFLSVDDRSGGEDEIGTGSGMEDYDRL</sequence>
<reference evidence="10" key="1">
    <citation type="submission" date="2023-02" db="EMBL/GenBank/DDBJ databases">
        <title>Identification and recombinant expression of a fungal hydrolase from Papiliotrema laurentii that hydrolyzes apple cutin and clears colloidal polyester polyurethane.</title>
        <authorList>
            <consortium name="DOE Joint Genome Institute"/>
            <person name="Roman V.A."/>
            <person name="Bojanowski C."/>
            <person name="Crable B.R."/>
            <person name="Wagner D.N."/>
            <person name="Hung C.S."/>
            <person name="Nadeau L.J."/>
            <person name="Schratz L."/>
            <person name="Haridas S."/>
            <person name="Pangilinan J."/>
            <person name="Lipzen A."/>
            <person name="Na H."/>
            <person name="Yan M."/>
            <person name="Ng V."/>
            <person name="Grigoriev I.V."/>
            <person name="Spatafora J.W."/>
            <person name="Barlow D."/>
            <person name="Biffinger J."/>
            <person name="Kelley-Loughnane N."/>
            <person name="Varaljay V.A."/>
            <person name="Crookes-Goodson W.J."/>
        </authorList>
    </citation>
    <scope>NUCLEOTIDE SEQUENCE</scope>
    <source>
        <strain evidence="10">5307AH</strain>
    </source>
</reference>
<keyword evidence="3 7" id="KW-0863">Zinc-finger</keyword>
<dbReference type="AlphaFoldDB" id="A0AAD9D110"/>
<dbReference type="SUPFAM" id="SSF57667">
    <property type="entry name" value="beta-beta-alpha zinc fingers"/>
    <property type="match status" value="2"/>
</dbReference>
<feature type="compositionally biased region" description="Polar residues" evidence="8">
    <location>
        <begin position="11"/>
        <end position="29"/>
    </location>
</feature>
<feature type="region of interest" description="Disordered" evidence="8">
    <location>
        <begin position="1030"/>
        <end position="1071"/>
    </location>
</feature>
<feature type="region of interest" description="Disordered" evidence="8">
    <location>
        <begin position="380"/>
        <end position="403"/>
    </location>
</feature>
<evidence type="ECO:0000256" key="6">
    <source>
        <dbReference type="ARBA" id="ARBA00023163"/>
    </source>
</evidence>
<keyword evidence="11" id="KW-1185">Reference proteome</keyword>
<feature type="compositionally biased region" description="Polar residues" evidence="8">
    <location>
        <begin position="58"/>
        <end position="77"/>
    </location>
</feature>
<evidence type="ECO:0000256" key="5">
    <source>
        <dbReference type="ARBA" id="ARBA00023015"/>
    </source>
</evidence>
<keyword evidence="4" id="KW-0862">Zinc</keyword>
<feature type="compositionally biased region" description="Polar residues" evidence="8">
    <location>
        <begin position="103"/>
        <end position="113"/>
    </location>
</feature>
<keyword evidence="6" id="KW-0804">Transcription</keyword>
<protein>
    <recommendedName>
        <fullName evidence="9">C2H2-type domain-containing protein</fullName>
    </recommendedName>
</protein>
<dbReference type="InterPro" id="IPR013087">
    <property type="entry name" value="Znf_C2H2_type"/>
</dbReference>
<evidence type="ECO:0000256" key="3">
    <source>
        <dbReference type="ARBA" id="ARBA00022771"/>
    </source>
</evidence>
<evidence type="ECO:0000256" key="1">
    <source>
        <dbReference type="ARBA" id="ARBA00022723"/>
    </source>
</evidence>
<feature type="compositionally biased region" description="Low complexity" evidence="8">
    <location>
        <begin position="131"/>
        <end position="168"/>
    </location>
</feature>
<keyword evidence="2" id="KW-0677">Repeat</keyword>
<feature type="compositionally biased region" description="Gly residues" evidence="8">
    <location>
        <begin position="774"/>
        <end position="786"/>
    </location>
</feature>
<feature type="compositionally biased region" description="Low complexity" evidence="8">
    <location>
        <begin position="849"/>
        <end position="859"/>
    </location>
</feature>
<gene>
    <name evidence="10" type="ORF">DB88DRAFT_272442</name>
</gene>
<evidence type="ECO:0000313" key="10">
    <source>
        <dbReference type="EMBL" id="KAK1924218.1"/>
    </source>
</evidence>
<feature type="compositionally biased region" description="Polar residues" evidence="8">
    <location>
        <begin position="380"/>
        <end position="392"/>
    </location>
</feature>
<evidence type="ECO:0000259" key="9">
    <source>
        <dbReference type="PROSITE" id="PS50157"/>
    </source>
</evidence>
<feature type="domain" description="C2H2-type" evidence="9">
    <location>
        <begin position="888"/>
        <end position="917"/>
    </location>
</feature>
<feature type="region of interest" description="Disordered" evidence="8">
    <location>
        <begin position="312"/>
        <end position="367"/>
    </location>
</feature>
<dbReference type="Gene3D" id="3.30.160.60">
    <property type="entry name" value="Classic Zinc Finger"/>
    <property type="match status" value="3"/>
</dbReference>
<dbReference type="PANTHER" id="PTHR19818:SF139">
    <property type="entry name" value="PAIR-RULE PROTEIN ODD-PAIRED"/>
    <property type="match status" value="1"/>
</dbReference>
<dbReference type="GO" id="GO:0000981">
    <property type="term" value="F:DNA-binding transcription factor activity, RNA polymerase II-specific"/>
    <property type="evidence" value="ECO:0007669"/>
    <property type="project" value="TreeGrafter"/>
</dbReference>
<dbReference type="GO" id="GO:0005634">
    <property type="term" value="C:nucleus"/>
    <property type="evidence" value="ECO:0007669"/>
    <property type="project" value="UniProtKB-ARBA"/>
</dbReference>
<keyword evidence="1" id="KW-0479">Metal-binding</keyword>
<feature type="region of interest" description="Disordered" evidence="8">
    <location>
        <begin position="746"/>
        <end position="864"/>
    </location>
</feature>
<organism evidence="10 11">
    <name type="scientific">Papiliotrema laurentii</name>
    <name type="common">Cryptococcus laurentii</name>
    <dbReference type="NCBI Taxonomy" id="5418"/>
    <lineage>
        <taxon>Eukaryota</taxon>
        <taxon>Fungi</taxon>
        <taxon>Dikarya</taxon>
        <taxon>Basidiomycota</taxon>
        <taxon>Agaricomycotina</taxon>
        <taxon>Tremellomycetes</taxon>
        <taxon>Tremellales</taxon>
        <taxon>Rhynchogastremaceae</taxon>
        <taxon>Papiliotrema</taxon>
    </lineage>
</organism>
<feature type="compositionally biased region" description="Low complexity" evidence="8">
    <location>
        <begin position="813"/>
        <end position="835"/>
    </location>
</feature>
<dbReference type="GO" id="GO:0045944">
    <property type="term" value="P:positive regulation of transcription by RNA polymerase II"/>
    <property type="evidence" value="ECO:0007669"/>
    <property type="project" value="UniProtKB-ARBA"/>
</dbReference>
<feature type="compositionally biased region" description="Polar residues" evidence="8">
    <location>
        <begin position="169"/>
        <end position="186"/>
    </location>
</feature>
<evidence type="ECO:0000256" key="2">
    <source>
        <dbReference type="ARBA" id="ARBA00022737"/>
    </source>
</evidence>
<comment type="caution">
    <text evidence="10">The sequence shown here is derived from an EMBL/GenBank/DDBJ whole genome shotgun (WGS) entry which is preliminary data.</text>
</comment>
<dbReference type="InterPro" id="IPR050329">
    <property type="entry name" value="GLI_C2H2-zinc-finger"/>
</dbReference>